<dbReference type="GO" id="GO:0003904">
    <property type="term" value="F:deoxyribodipyrimidine photo-lyase activity"/>
    <property type="evidence" value="ECO:0007669"/>
    <property type="project" value="TreeGrafter"/>
</dbReference>
<dbReference type="Pfam" id="PF00875">
    <property type="entry name" value="DNA_photolyase"/>
    <property type="match status" value="1"/>
</dbReference>
<dbReference type="InterPro" id="IPR005101">
    <property type="entry name" value="Cryptochr/Photolyase_FAD-bd"/>
</dbReference>
<dbReference type="GO" id="GO:0000719">
    <property type="term" value="P:photoreactive repair"/>
    <property type="evidence" value="ECO:0007669"/>
    <property type="project" value="TreeGrafter"/>
</dbReference>
<dbReference type="InterPro" id="IPR014729">
    <property type="entry name" value="Rossmann-like_a/b/a_fold"/>
</dbReference>
<name>A0A401U8C9_9BACT</name>
<dbReference type="SUPFAM" id="SSF48173">
    <property type="entry name" value="Cryptochrome/photolyase FAD-binding domain"/>
    <property type="match status" value="1"/>
</dbReference>
<feature type="binding site" evidence="6">
    <location>
        <begin position="246"/>
        <end position="250"/>
    </location>
    <ligand>
        <name>FAD</name>
        <dbReference type="ChEBI" id="CHEBI:57692"/>
    </ligand>
</feature>
<comment type="function">
    <text evidence="7">May have a photoreceptor function.</text>
</comment>
<keyword evidence="3 6" id="KW-0285">Flavoprotein</keyword>
<dbReference type="AlphaFoldDB" id="A0A401U8C9"/>
<comment type="cofactor">
    <cofactor evidence="6 7">
        <name>FAD</name>
        <dbReference type="ChEBI" id="CHEBI:57692"/>
    </cofactor>
    <text evidence="6 7">Binds 1 FAD per subunit.</text>
</comment>
<dbReference type="PRINTS" id="PR00147">
    <property type="entry name" value="DNAPHOTLYASE"/>
</dbReference>
<comment type="caution">
    <text evidence="9">The sequence shown here is derived from an EMBL/GenBank/DDBJ whole genome shotgun (WGS) entry which is preliminary data.</text>
</comment>
<feature type="binding site" evidence="6">
    <location>
        <begin position="286"/>
        <end position="293"/>
    </location>
    <ligand>
        <name>FAD</name>
        <dbReference type="ChEBI" id="CHEBI:57692"/>
    </ligand>
</feature>
<evidence type="ECO:0000259" key="8">
    <source>
        <dbReference type="PROSITE" id="PS51645"/>
    </source>
</evidence>
<keyword evidence="4 6" id="KW-0274">FAD</keyword>
<dbReference type="EMBL" id="BHXQ01000002">
    <property type="protein sequence ID" value="GCC51135.1"/>
    <property type="molecule type" value="Genomic_DNA"/>
</dbReference>
<organism evidence="9 10">
    <name type="scientific">Chryseotalea sanaruensis</name>
    <dbReference type="NCBI Taxonomy" id="2482724"/>
    <lineage>
        <taxon>Bacteria</taxon>
        <taxon>Pseudomonadati</taxon>
        <taxon>Bacteroidota</taxon>
        <taxon>Cytophagia</taxon>
        <taxon>Cytophagales</taxon>
        <taxon>Chryseotaleaceae</taxon>
        <taxon>Chryseotalea</taxon>
    </lineage>
</organism>
<evidence type="ECO:0000256" key="5">
    <source>
        <dbReference type="ARBA" id="ARBA00022991"/>
    </source>
</evidence>
<dbReference type="SUPFAM" id="SSF52425">
    <property type="entry name" value="Cryptochrome/photolyase, N-terminal domain"/>
    <property type="match status" value="1"/>
</dbReference>
<evidence type="ECO:0000313" key="10">
    <source>
        <dbReference type="Proteomes" id="UP000288227"/>
    </source>
</evidence>
<evidence type="ECO:0000313" key="9">
    <source>
        <dbReference type="EMBL" id="GCC51135.1"/>
    </source>
</evidence>
<gene>
    <name evidence="9" type="ORF">SanaruYs_13550</name>
</gene>
<comment type="cofactor">
    <cofactor evidence="7">
        <name>(6R)-5,10-methylene-5,6,7,8-tetrahydrofolate</name>
        <dbReference type="ChEBI" id="CHEBI:15636"/>
    </cofactor>
    <text evidence="7">Binds 1 5,10-methenyltetrahydrofolate (MTHF) per subunit.</text>
</comment>
<dbReference type="PROSITE" id="PS51645">
    <property type="entry name" value="PHR_CRY_ALPHA_BETA"/>
    <property type="match status" value="1"/>
</dbReference>
<dbReference type="Pfam" id="PF03441">
    <property type="entry name" value="FAD_binding_7"/>
    <property type="match status" value="1"/>
</dbReference>
<evidence type="ECO:0000256" key="4">
    <source>
        <dbReference type="ARBA" id="ARBA00022827"/>
    </source>
</evidence>
<dbReference type="Gene3D" id="1.10.579.10">
    <property type="entry name" value="DNA Cyclobutane Dipyrimidine Photolyase, subunit A, domain 3"/>
    <property type="match status" value="1"/>
</dbReference>
<evidence type="ECO:0000256" key="7">
    <source>
        <dbReference type="RuleBase" id="RU367151"/>
    </source>
</evidence>
<comment type="similarity">
    <text evidence="1 7">Belongs to the DNA photolyase class-1 family.</text>
</comment>
<dbReference type="OrthoDB" id="9772484at2"/>
<evidence type="ECO:0000256" key="2">
    <source>
        <dbReference type="ARBA" id="ARBA00017881"/>
    </source>
</evidence>
<protein>
    <recommendedName>
        <fullName evidence="2 7">Cryptochrome DASH</fullName>
    </recommendedName>
</protein>
<keyword evidence="5 7" id="KW-0157">Chromophore</keyword>
<dbReference type="GO" id="GO:0003677">
    <property type="term" value="F:DNA binding"/>
    <property type="evidence" value="ECO:0007669"/>
    <property type="project" value="TreeGrafter"/>
</dbReference>
<dbReference type="InterPro" id="IPR036155">
    <property type="entry name" value="Crypto/Photolyase_N_sf"/>
</dbReference>
<dbReference type="RefSeq" id="WP_127121772.1">
    <property type="nucleotide sequence ID" value="NZ_BHXQ01000002.1"/>
</dbReference>
<evidence type="ECO:0000256" key="6">
    <source>
        <dbReference type="PIRSR" id="PIRSR602081-1"/>
    </source>
</evidence>
<dbReference type="Gene3D" id="3.40.50.620">
    <property type="entry name" value="HUPs"/>
    <property type="match status" value="1"/>
</dbReference>
<keyword evidence="10" id="KW-1185">Reference proteome</keyword>
<sequence length="446" mass="52294">MKEKRSLLWFKNELRLLDNEILFRASAKASFVLPVYIIDPAQFQPGKLGFPKTGYFRTQFLLESLTALKSSLQKLNADLHVFVGRAEDIIPQLVKELKITAVYASQEVGSEELATQYAIELQLEKFGVPIELYWQNTLYHADDIPWPINRLPDTFTNFRKEIEQESSVRKIFSIAEIAYQQEIESTNIPTIQDFGFTPALKDNRCAIEFRGGEQNAQERLQEYFWEKDLLRTYKETRNELLGSDYSSKFSAWLALGCISPRTIYNEVKRYEQERVKNDSTYWLIFELLWRDYFRFAAKKFGVKIFQRKGIRNKAFVSTNDAVLFEKWRLGEIGVDFIDANMRELLHTGFMSNRGRQNVASYLAKDYKVNWTWGAAWFESQLVDYDVSSNWLNWAYVAGVGNDPREDRYFNTESQIRKYDPKGKYVRHWLADNIDVSKNTHESKVIS</sequence>
<reference evidence="9 10" key="1">
    <citation type="submission" date="2018-11" db="EMBL/GenBank/DDBJ databases">
        <title>Chryseotalea sanarue gen. nov., sp., nov., a member of the family Cytophagaceae, isolated from a brackish lake in Hamamatsu Japan.</title>
        <authorList>
            <person name="Maejima Y."/>
            <person name="Iino T."/>
            <person name="Muraguchi Y."/>
            <person name="Fukuda K."/>
            <person name="Ohkuma M."/>
            <person name="Moriuchi R."/>
            <person name="Dohra H."/>
            <person name="Kimbara K."/>
            <person name="Shintani M."/>
        </authorList>
    </citation>
    <scope>NUCLEOTIDE SEQUENCE [LARGE SCALE GENOMIC DNA]</scope>
    <source>
        <strain evidence="9 10">Ys</strain>
    </source>
</reference>
<proteinExistence type="inferred from homology"/>
<dbReference type="InterPro" id="IPR014133">
    <property type="entry name" value="Cry_DASH"/>
</dbReference>
<dbReference type="PANTHER" id="PTHR11455:SF22">
    <property type="entry name" value="CRYPTOCHROME DASH"/>
    <property type="match status" value="1"/>
</dbReference>
<feature type="binding site" evidence="6">
    <location>
        <position position="233"/>
    </location>
    <ligand>
        <name>FAD</name>
        <dbReference type="ChEBI" id="CHEBI:57692"/>
    </ligand>
</feature>
<dbReference type="Gene3D" id="1.25.40.80">
    <property type="match status" value="1"/>
</dbReference>
<accession>A0A401U8C9</accession>
<feature type="binding site" evidence="6">
    <location>
        <begin position="383"/>
        <end position="385"/>
    </location>
    <ligand>
        <name>FAD</name>
        <dbReference type="ChEBI" id="CHEBI:57692"/>
    </ligand>
</feature>
<dbReference type="PANTHER" id="PTHR11455">
    <property type="entry name" value="CRYPTOCHROME"/>
    <property type="match status" value="1"/>
</dbReference>
<dbReference type="GO" id="GO:0071949">
    <property type="term" value="F:FAD binding"/>
    <property type="evidence" value="ECO:0007669"/>
    <property type="project" value="TreeGrafter"/>
</dbReference>
<dbReference type="InterPro" id="IPR036134">
    <property type="entry name" value="Crypto/Photolyase_FAD-like_sf"/>
</dbReference>
<feature type="domain" description="Photolyase/cryptochrome alpha/beta" evidence="8">
    <location>
        <begin position="4"/>
        <end position="138"/>
    </location>
</feature>
<dbReference type="NCBIfam" id="TIGR02765">
    <property type="entry name" value="crypto_DASH"/>
    <property type="match status" value="1"/>
</dbReference>
<dbReference type="Proteomes" id="UP000288227">
    <property type="component" value="Unassembled WGS sequence"/>
</dbReference>
<evidence type="ECO:0000256" key="1">
    <source>
        <dbReference type="ARBA" id="ARBA00005862"/>
    </source>
</evidence>
<dbReference type="InterPro" id="IPR002081">
    <property type="entry name" value="Cryptochrome/DNA_photolyase_1"/>
</dbReference>
<evidence type="ECO:0000256" key="3">
    <source>
        <dbReference type="ARBA" id="ARBA00022630"/>
    </source>
</evidence>
<dbReference type="InterPro" id="IPR006050">
    <property type="entry name" value="DNA_photolyase_N"/>
</dbReference>